<keyword evidence="2" id="KW-0378">Hydrolase</keyword>
<dbReference type="EMBL" id="DRLD01000242">
    <property type="protein sequence ID" value="HED10767.1"/>
    <property type="molecule type" value="Genomic_DNA"/>
</dbReference>
<dbReference type="PANTHER" id="PTHR30627">
    <property type="entry name" value="PEPTIDOGLYCAN D,D-TRANSPEPTIDASE"/>
    <property type="match status" value="1"/>
</dbReference>
<sequence>MTQPKSPFHRGRFGLVALFLVGFWFVLQLTLFRFQVLEHDRFSQYAYKQYYKKIPLKARRGTIYDRDGDKLATSVMYYDFAADPLRVENRSALARQLAARLGRQESYYRRRLAMKNHFVYLDRRVPLETAGSLLKISDKGFIKIKSFGRYYPFGTYAAQLLGFTDPDNRGLAGLELQYKEALTGRDGQAQLQYNARRFVSYNIDEPLIKPRPGNDLVLTIDKDIQTIVENALDEGLRRTRARSGVAIVLDPNNGQILAMANAPGFDPNRPGGSDEFHKRNRAVTDAFEPGSTMKMFTSAAILQERLHKPQDIVFCRNGKLEIHNHVIRDTKKHGWLSFRKVIEKSSNIGMIELANKLAPNTFFRYLRSFGFGQKTGSGLLGETSGSLAQPGTWSGLSKASISIGQEVSVTALQITSAFAALVNGGHLYRPFVVAGIRGPGGEWVEKTETEEIRQVISAEVSELLKDFMRGVIKRGTGTKAALRNVEAGGKTGTAQKFNRKTKRYDPGRYVASFIGFAPYDRPRYICAVFFDEPKKHYYGGDAAGPVFARILNQIIHFDLKNIDQKRPVETGDVVLARKVNTLPDMNGWPLQAALELLEQHDYDVEIEGGGSLVKTVSLDDEEARIMAVKAEAAMERLPDLRNLTLRQALSRLDLSRVKVILQGSGRVYKQSLAPGTRIQGRMALKLFLK</sequence>
<accession>A0A7V1PUX2</accession>
<dbReference type="GO" id="GO:0008658">
    <property type="term" value="F:penicillin binding"/>
    <property type="evidence" value="ECO:0007669"/>
    <property type="project" value="InterPro"/>
</dbReference>
<evidence type="ECO:0000256" key="3">
    <source>
        <dbReference type="ARBA" id="ARBA00023136"/>
    </source>
</evidence>
<dbReference type="CDD" id="cd06575">
    <property type="entry name" value="PASTA_Pbp2x-like_2"/>
    <property type="match status" value="1"/>
</dbReference>
<keyword evidence="2" id="KW-0645">Protease</keyword>
<feature type="transmembrane region" description="Helical" evidence="4">
    <location>
        <begin position="12"/>
        <end position="34"/>
    </location>
</feature>
<dbReference type="InterPro" id="IPR012338">
    <property type="entry name" value="Beta-lactam/transpept-like"/>
</dbReference>
<evidence type="ECO:0000256" key="4">
    <source>
        <dbReference type="SAM" id="Phobius"/>
    </source>
</evidence>
<dbReference type="PROSITE" id="PS51178">
    <property type="entry name" value="PASTA"/>
    <property type="match status" value="1"/>
</dbReference>
<dbReference type="SUPFAM" id="SSF56519">
    <property type="entry name" value="Penicillin binding protein dimerisation domain"/>
    <property type="match status" value="1"/>
</dbReference>
<dbReference type="InterPro" id="IPR005311">
    <property type="entry name" value="PBP_dimer"/>
</dbReference>
<dbReference type="Gene3D" id="3.90.1310.10">
    <property type="entry name" value="Penicillin-binding protein 2a (Domain 2)"/>
    <property type="match status" value="1"/>
</dbReference>
<dbReference type="Pfam" id="PF03793">
    <property type="entry name" value="PASTA"/>
    <property type="match status" value="1"/>
</dbReference>
<dbReference type="AlphaFoldDB" id="A0A7V1PUX2"/>
<dbReference type="InterPro" id="IPR005543">
    <property type="entry name" value="PASTA_dom"/>
</dbReference>
<dbReference type="Gene3D" id="3.40.710.10">
    <property type="entry name" value="DD-peptidase/beta-lactamase superfamily"/>
    <property type="match status" value="1"/>
</dbReference>
<evidence type="ECO:0000313" key="6">
    <source>
        <dbReference type="EMBL" id="HED10767.1"/>
    </source>
</evidence>
<dbReference type="GO" id="GO:0005886">
    <property type="term" value="C:plasma membrane"/>
    <property type="evidence" value="ECO:0007669"/>
    <property type="project" value="TreeGrafter"/>
</dbReference>
<dbReference type="SUPFAM" id="SSF54184">
    <property type="entry name" value="Penicillin-binding protein 2x (pbp-2x), c-terminal domain"/>
    <property type="match status" value="2"/>
</dbReference>
<dbReference type="InterPro" id="IPR036138">
    <property type="entry name" value="PBP_dimer_sf"/>
</dbReference>
<evidence type="ECO:0000256" key="1">
    <source>
        <dbReference type="ARBA" id="ARBA00004370"/>
    </source>
</evidence>
<dbReference type="GO" id="GO:0071555">
    <property type="term" value="P:cell wall organization"/>
    <property type="evidence" value="ECO:0007669"/>
    <property type="project" value="TreeGrafter"/>
</dbReference>
<comment type="caution">
    <text evidence="6">The sequence shown here is derived from an EMBL/GenBank/DDBJ whole genome shotgun (WGS) entry which is preliminary data.</text>
</comment>
<name>A0A7V1PUX2_CALAY</name>
<keyword evidence="4" id="KW-0812">Transmembrane</keyword>
<dbReference type="GO" id="GO:0004180">
    <property type="term" value="F:carboxypeptidase activity"/>
    <property type="evidence" value="ECO:0007669"/>
    <property type="project" value="UniProtKB-KW"/>
</dbReference>
<dbReference type="Gene3D" id="3.30.450.330">
    <property type="match status" value="1"/>
</dbReference>
<proteinExistence type="predicted"/>
<keyword evidence="4" id="KW-1133">Transmembrane helix</keyword>
<organism evidence="6">
    <name type="scientific">Caldithrix abyssi</name>
    <dbReference type="NCBI Taxonomy" id="187145"/>
    <lineage>
        <taxon>Bacteria</taxon>
        <taxon>Pseudomonadati</taxon>
        <taxon>Calditrichota</taxon>
        <taxon>Calditrichia</taxon>
        <taxon>Calditrichales</taxon>
        <taxon>Calditrichaceae</taxon>
        <taxon>Caldithrix</taxon>
    </lineage>
</organism>
<comment type="subcellular location">
    <subcellularLocation>
        <location evidence="1">Membrane</location>
    </subcellularLocation>
</comment>
<keyword evidence="3 4" id="KW-0472">Membrane</keyword>
<reference evidence="6" key="1">
    <citation type="journal article" date="2020" name="mSystems">
        <title>Genome- and Community-Level Interaction Insights into Carbon Utilization and Element Cycling Functions of Hydrothermarchaeota in Hydrothermal Sediment.</title>
        <authorList>
            <person name="Zhou Z."/>
            <person name="Liu Y."/>
            <person name="Xu W."/>
            <person name="Pan J."/>
            <person name="Luo Z.H."/>
            <person name="Li M."/>
        </authorList>
    </citation>
    <scope>NUCLEOTIDE SEQUENCE [LARGE SCALE GENOMIC DNA]</scope>
    <source>
        <strain evidence="6">HyVt-456</strain>
    </source>
</reference>
<evidence type="ECO:0000259" key="5">
    <source>
        <dbReference type="PROSITE" id="PS51178"/>
    </source>
</evidence>
<dbReference type="Proteomes" id="UP000886005">
    <property type="component" value="Unassembled WGS sequence"/>
</dbReference>
<dbReference type="PANTHER" id="PTHR30627:SF1">
    <property type="entry name" value="PEPTIDOGLYCAN D,D-TRANSPEPTIDASE FTSI"/>
    <property type="match status" value="1"/>
</dbReference>
<protein>
    <submittedName>
        <fullName evidence="6">PASTA domain-containing protein</fullName>
    </submittedName>
</protein>
<evidence type="ECO:0000256" key="2">
    <source>
        <dbReference type="ARBA" id="ARBA00022645"/>
    </source>
</evidence>
<feature type="domain" description="PASTA" evidence="5">
    <location>
        <begin position="631"/>
        <end position="689"/>
    </location>
</feature>
<dbReference type="Pfam" id="PF03717">
    <property type="entry name" value="PBP_dimer"/>
    <property type="match status" value="1"/>
</dbReference>
<dbReference type="InterPro" id="IPR050515">
    <property type="entry name" value="Beta-lactam/transpept"/>
</dbReference>
<dbReference type="InterPro" id="IPR001460">
    <property type="entry name" value="PCN-bd_Tpept"/>
</dbReference>
<keyword evidence="2" id="KW-0121">Carboxypeptidase</keyword>
<dbReference type="Pfam" id="PF00905">
    <property type="entry name" value="Transpeptidase"/>
    <property type="match status" value="1"/>
</dbReference>
<dbReference type="SUPFAM" id="SSF56601">
    <property type="entry name" value="beta-lactamase/transpeptidase-like"/>
    <property type="match status" value="1"/>
</dbReference>
<gene>
    <name evidence="6" type="ORF">ENJ10_08765</name>
</gene>